<protein>
    <recommendedName>
        <fullName evidence="1">DinB-like domain-containing protein</fullName>
    </recommendedName>
</protein>
<feature type="domain" description="DinB-like" evidence="1">
    <location>
        <begin position="19"/>
        <end position="143"/>
    </location>
</feature>
<organism evidence="2 3">
    <name type="scientific">Pullulanibacillus camelliae</name>
    <dbReference type="NCBI Taxonomy" id="1707096"/>
    <lineage>
        <taxon>Bacteria</taxon>
        <taxon>Bacillati</taxon>
        <taxon>Bacillota</taxon>
        <taxon>Bacilli</taxon>
        <taxon>Bacillales</taxon>
        <taxon>Sporolactobacillaceae</taxon>
        <taxon>Pullulanibacillus</taxon>
    </lineage>
</organism>
<dbReference type="InterPro" id="IPR024775">
    <property type="entry name" value="DinB-like"/>
</dbReference>
<reference evidence="2" key="1">
    <citation type="journal article" date="2014" name="Int. J. Syst. Evol. Microbiol.">
        <title>Complete genome sequence of Corynebacterium casei LMG S-19264T (=DSM 44701T), isolated from a smear-ripened cheese.</title>
        <authorList>
            <consortium name="US DOE Joint Genome Institute (JGI-PGF)"/>
            <person name="Walter F."/>
            <person name="Albersmeier A."/>
            <person name="Kalinowski J."/>
            <person name="Ruckert C."/>
        </authorList>
    </citation>
    <scope>NUCLEOTIDE SEQUENCE</scope>
    <source>
        <strain evidence="2">CGMCC 1.15371</strain>
    </source>
</reference>
<dbReference type="AlphaFoldDB" id="A0A8J2YGP3"/>
<dbReference type="RefSeq" id="WP_188691584.1">
    <property type="nucleotide sequence ID" value="NZ_BMIR01000005.1"/>
</dbReference>
<evidence type="ECO:0000313" key="3">
    <source>
        <dbReference type="Proteomes" id="UP000628775"/>
    </source>
</evidence>
<proteinExistence type="predicted"/>
<dbReference type="Gene3D" id="1.20.120.450">
    <property type="entry name" value="dinb family like domain"/>
    <property type="match status" value="1"/>
</dbReference>
<gene>
    <name evidence="2" type="ORF">GCM10011391_15180</name>
</gene>
<keyword evidence="3" id="KW-1185">Reference proteome</keyword>
<evidence type="ECO:0000313" key="2">
    <source>
        <dbReference type="EMBL" id="GGE37233.1"/>
    </source>
</evidence>
<evidence type="ECO:0000259" key="1">
    <source>
        <dbReference type="Pfam" id="PF12867"/>
    </source>
</evidence>
<accession>A0A8J2YGP3</accession>
<comment type="caution">
    <text evidence="2">The sequence shown here is derived from an EMBL/GenBank/DDBJ whole genome shotgun (WGS) entry which is preliminary data.</text>
</comment>
<sequence>MSDLKSFRKIVEEEFEVGVRSTLGLVKKVKASDWDYRPAKNMRTLRELTEHLIAIPEVDLAIMKESPAEEVRELEAKYSQLDTVDQFAEAMQSGVQAYISYLDSLSDDEFLTKKTKPFYHDHASSQAKWMTETLTHLFHHRAQFFNYLKELHYDISMFDLYV</sequence>
<dbReference type="SUPFAM" id="SSF109854">
    <property type="entry name" value="DinB/YfiT-like putative metalloenzymes"/>
    <property type="match status" value="1"/>
</dbReference>
<dbReference type="InterPro" id="IPR034660">
    <property type="entry name" value="DinB/YfiT-like"/>
</dbReference>
<reference evidence="2" key="2">
    <citation type="submission" date="2020-09" db="EMBL/GenBank/DDBJ databases">
        <authorList>
            <person name="Sun Q."/>
            <person name="Zhou Y."/>
        </authorList>
    </citation>
    <scope>NUCLEOTIDE SEQUENCE</scope>
    <source>
        <strain evidence="2">CGMCC 1.15371</strain>
    </source>
</reference>
<name>A0A8J2YGP3_9BACL</name>
<dbReference type="EMBL" id="BMIR01000005">
    <property type="protein sequence ID" value="GGE37233.1"/>
    <property type="molecule type" value="Genomic_DNA"/>
</dbReference>
<dbReference type="Proteomes" id="UP000628775">
    <property type="component" value="Unassembled WGS sequence"/>
</dbReference>
<dbReference type="Pfam" id="PF12867">
    <property type="entry name" value="DinB_2"/>
    <property type="match status" value="1"/>
</dbReference>